<reference evidence="3 4" key="1">
    <citation type="journal article" date="2015" name="Genome Biol. Evol.">
        <title>Phylogenomic analyses indicate that early fungi evolved digesting cell walls of algal ancestors of land plants.</title>
        <authorList>
            <person name="Chang Y."/>
            <person name="Wang S."/>
            <person name="Sekimoto S."/>
            <person name="Aerts A.L."/>
            <person name="Choi C."/>
            <person name="Clum A."/>
            <person name="LaButti K.M."/>
            <person name="Lindquist E.A."/>
            <person name="Yee Ngan C."/>
            <person name="Ohm R.A."/>
            <person name="Salamov A.A."/>
            <person name="Grigoriev I.V."/>
            <person name="Spatafora J.W."/>
            <person name="Berbee M.L."/>
        </authorList>
    </citation>
    <scope>NUCLEOTIDE SEQUENCE [LARGE SCALE GENOMIC DNA]</scope>
    <source>
        <strain evidence="3 4">JEL478</strain>
    </source>
</reference>
<keyword evidence="2" id="KW-0812">Transmembrane</keyword>
<sequence>MAAAILPDALFALICPTPRDSLVRLAGSSSQSPPDCSAQAVQTVLYTAVFCALLAYAYVSYLNTKILKWRKLAANKDQELKDRFGSGGAKGSIPGFGSLDSLRRENVLLSSQVVELEEKVVALKKELGLRSSSTETFTPMPAI</sequence>
<dbReference type="EMBL" id="KQ965752">
    <property type="protein sequence ID" value="KXS16524.1"/>
    <property type="molecule type" value="Genomic_DNA"/>
</dbReference>
<evidence type="ECO:0000313" key="4">
    <source>
        <dbReference type="Proteomes" id="UP000070544"/>
    </source>
</evidence>
<evidence type="ECO:0000256" key="2">
    <source>
        <dbReference type="SAM" id="Phobius"/>
    </source>
</evidence>
<keyword evidence="2" id="KW-1133">Transmembrane helix</keyword>
<keyword evidence="2" id="KW-0472">Membrane</keyword>
<gene>
    <name evidence="3" type="ORF">M427DRAFT_55474</name>
</gene>
<feature type="coiled-coil region" evidence="1">
    <location>
        <begin position="99"/>
        <end position="126"/>
    </location>
</feature>
<dbReference type="AlphaFoldDB" id="A0A139AIZ7"/>
<feature type="transmembrane region" description="Helical" evidence="2">
    <location>
        <begin position="43"/>
        <end position="62"/>
    </location>
</feature>
<keyword evidence="4" id="KW-1185">Reference proteome</keyword>
<name>A0A139AIZ7_GONPJ</name>
<dbReference type="Proteomes" id="UP000070544">
    <property type="component" value="Unassembled WGS sequence"/>
</dbReference>
<proteinExistence type="predicted"/>
<evidence type="ECO:0000256" key="1">
    <source>
        <dbReference type="SAM" id="Coils"/>
    </source>
</evidence>
<organism evidence="3 4">
    <name type="scientific">Gonapodya prolifera (strain JEL478)</name>
    <name type="common">Monoblepharis prolifera</name>
    <dbReference type="NCBI Taxonomy" id="1344416"/>
    <lineage>
        <taxon>Eukaryota</taxon>
        <taxon>Fungi</taxon>
        <taxon>Fungi incertae sedis</taxon>
        <taxon>Chytridiomycota</taxon>
        <taxon>Chytridiomycota incertae sedis</taxon>
        <taxon>Monoblepharidomycetes</taxon>
        <taxon>Monoblepharidales</taxon>
        <taxon>Gonapodyaceae</taxon>
        <taxon>Gonapodya</taxon>
    </lineage>
</organism>
<accession>A0A139AIZ7</accession>
<protein>
    <submittedName>
        <fullName evidence="3">Uncharacterized protein</fullName>
    </submittedName>
</protein>
<keyword evidence="1" id="KW-0175">Coiled coil</keyword>
<evidence type="ECO:0000313" key="3">
    <source>
        <dbReference type="EMBL" id="KXS16524.1"/>
    </source>
</evidence>